<keyword evidence="3" id="KW-1185">Reference proteome</keyword>
<comment type="caution">
    <text evidence="2">The sequence shown here is derived from an EMBL/GenBank/DDBJ whole genome shotgun (WGS) entry which is preliminary data.</text>
</comment>
<dbReference type="SUPFAM" id="SSF50249">
    <property type="entry name" value="Nucleic acid-binding proteins"/>
    <property type="match status" value="1"/>
</dbReference>
<name>A0ABT3RJU5_9BACT</name>
<dbReference type="EMBL" id="JAPFQO010000011">
    <property type="protein sequence ID" value="MCX2741460.1"/>
    <property type="molecule type" value="Genomic_DNA"/>
</dbReference>
<proteinExistence type="predicted"/>
<protein>
    <recommendedName>
        <fullName evidence="1">S1 motif domain-containing protein</fullName>
    </recommendedName>
</protein>
<accession>A0ABT3RJU5</accession>
<reference evidence="2 3" key="1">
    <citation type="submission" date="2022-11" db="EMBL/GenBank/DDBJ databases">
        <title>The characterization of three novel Bacteroidetes species and genomic analysis of their roles in tidal elemental geochemical cycles.</title>
        <authorList>
            <person name="Ma K.-J."/>
        </authorList>
    </citation>
    <scope>NUCLEOTIDE SEQUENCE [LARGE SCALE GENOMIC DNA]</scope>
    <source>
        <strain evidence="2 3">M82</strain>
    </source>
</reference>
<gene>
    <name evidence="2" type="ORF">OO017_15985</name>
</gene>
<evidence type="ECO:0000313" key="2">
    <source>
        <dbReference type="EMBL" id="MCX2741460.1"/>
    </source>
</evidence>
<dbReference type="SMART" id="SM00316">
    <property type="entry name" value="S1"/>
    <property type="match status" value="1"/>
</dbReference>
<dbReference type="InterPro" id="IPR052957">
    <property type="entry name" value="Auxin_embryo_med"/>
</dbReference>
<evidence type="ECO:0000259" key="1">
    <source>
        <dbReference type="PROSITE" id="PS50126"/>
    </source>
</evidence>
<dbReference type="RefSeq" id="WP_266053677.1">
    <property type="nucleotide sequence ID" value="NZ_JAPFQO010000011.1"/>
</dbReference>
<dbReference type="Proteomes" id="UP001207228">
    <property type="component" value="Unassembled WGS sequence"/>
</dbReference>
<organism evidence="2 3">
    <name type="scientific">Pontibacter anaerobius</name>
    <dbReference type="NCBI Taxonomy" id="2993940"/>
    <lineage>
        <taxon>Bacteria</taxon>
        <taxon>Pseudomonadati</taxon>
        <taxon>Bacteroidota</taxon>
        <taxon>Cytophagia</taxon>
        <taxon>Cytophagales</taxon>
        <taxon>Hymenobacteraceae</taxon>
        <taxon>Pontibacter</taxon>
    </lineage>
</organism>
<feature type="domain" description="S1 motif" evidence="1">
    <location>
        <begin position="11"/>
        <end position="84"/>
    </location>
</feature>
<dbReference type="PROSITE" id="PS50126">
    <property type="entry name" value="S1"/>
    <property type="match status" value="1"/>
</dbReference>
<dbReference type="InterPro" id="IPR012340">
    <property type="entry name" value="NA-bd_OB-fold"/>
</dbReference>
<dbReference type="InterPro" id="IPR003029">
    <property type="entry name" value="S1_domain"/>
</dbReference>
<dbReference type="PANTHER" id="PTHR32387:SF0">
    <property type="entry name" value="PROTEIN NO VEIN"/>
    <property type="match status" value="1"/>
</dbReference>
<dbReference type="SUPFAM" id="SSF55874">
    <property type="entry name" value="ATPase domain of HSP90 chaperone/DNA topoisomerase II/histidine kinase"/>
    <property type="match status" value="1"/>
</dbReference>
<dbReference type="PANTHER" id="PTHR32387">
    <property type="entry name" value="WU:FJ29H11"/>
    <property type="match status" value="1"/>
</dbReference>
<dbReference type="Gene3D" id="3.30.565.10">
    <property type="entry name" value="Histidine kinase-like ATPase, C-terminal domain"/>
    <property type="match status" value="1"/>
</dbReference>
<dbReference type="NCBIfam" id="NF047352">
    <property type="entry name" value="P_loop_sacsin"/>
    <property type="match status" value="1"/>
</dbReference>
<sequence>MIQFKENLPIGSVIEARVTKKLEDIKLLILTFQGAINGRLHISQISNNREKSTQLFNMIKPGDYLDVCIIDYDEEKKCVHYSLKVFENQRKNIDNYKEAKAEIHQIYQREISLDKAVIARTRGTLDYLRGDLNQSAETAAFELIQNADDYPNPEFNNQVHLIFEVKDDFLLVKHNGLPFTKSNVHAITNLLTGDADKRESMEKTGYKGIGFKSVFKYSNWVYVRSGNYSFSFDKNKIGEKLQWEIIPNWVDDQQAFELVKDVEFFNKPVGFAIRANNKEAVEKIKGFLVNVFNDSKTMLFLKHINQLKYREGDNLQIVKRKQISESPKIIVLDNSTSHTSWMMFEKEYTISDEKVINDLADPNNSSIPPKFRHFRQPKIKFALPIDNKGNIASHGSSYDIFAYLPCRDENFGFPFLLNSDFIPDLSRNRINKNLELNKDILKRAGSYWAEIVADLAKDVTKLSKLHLLFPKLDTENELQAIFVEEFISNIQTLPLIPDKNLVLRKLDELVFEIIGISGIVDEVTLASLIPDDKFLVHTSINTHRLLPKLKQYEIETEIVDEERLKEALGSNTLDTFLKIPINNYKFLKFIVDKGLLEKYKEHKIVLNNEGNLVKVTQVYYTLGESKWYLEFLNLQYLSEAVKAIIDNSIAIDKQKLENVFEQFNPSDFIKNHKEWIDENAKIKLKDPTNNKSWFRFIFSYRGQLTDNIKAELRAYPVLDHQERMINSLAEDIYFYDEQLEYILNTVLPGNAARIISNSYCLSTSENEDWEAFWRNSFGIKKYTFVDFLKASVLDDIAALNKQIISNQNTALHFWWAIYAKSSELLEQKEILNALGGIYVKTKEGKLTRVNELYLTEEYDSSSNLEEVVDLLKIGGIEFISSEYLSEKTTASKWKSLLSQIGAKSELKELIITDVLPRINSFSDEDLNIIIPFLFNNIDVIEEQRKWNELLKLRLKTISGDYRSANEVIISSHYTGNHNWDSLLPSIFIPNLISSEYSDTNLLQWKNFFVKLGTKQIEDDKEVIALKIKHFNETQDSFNSQENAKVKHLKLFSELVELYKLEKLEKVHLQELIGINLLSKTNVFKSPFSLHFSSAYNPQVDLENLVSKPETLNVLAEDYISFNLKDVFPLLKKIGVSEGFEPKVYPTLSRATLKSHSIYSDYLNQIEKEQPYIPQNAIEYGKQHYISEFYTFRNLQFIDDLNVSKAFWQYVLEGKVKIPFGKTSTYKTAFNQFTVKNFAQFFISRNAVVPTLAGGLQLAKNLTSYNFKDLVSNEQLCLFDFRALEIDDNFNLEQWLGIKQKVDVEDLLNYIKSNKPSKEKFKGLINSLLNDYKLDDQASTLKIKNYCKEGFLLNTEGAWKPVKQLFVLDDSIKASIKRNEWIIDSLFKEKELRDKYFTTFGVRSLTLNEFKPDVLNQRVDNSFDQIVLQRLAFLAFAINNEEWKSLDNKYTEAFKIWKFYKCDKITLQFSEGVVDIFKDDERVLLQKESHTVSFVGNWRDQRNYKLIEYLLESLNIPKSKLQVVQNILLDDIEQVIEHFESGQFGLPEEIKRRFISEHFENSSAPILSESTKYTQTEGSPNSSMAQEVREETSTNTVYVDDEYKALFESIIKGRVDLDVLQQQGANREAVIKGVVYLESKGYSFEHTDILTGGGTIDNVEYEGKKYTLIIRSGKKGMLYLNQESWFKLKLDNYKLIVLVGNGVASSDFLLFNTQEELLQSKYNEFTLIRKPNTQVPEVVDNMLRDLKNKDKSHLLFVTSASMYNAMMDKVFSSGDNFPGNPNNAIGDNSILDFD</sequence>
<evidence type="ECO:0000313" key="3">
    <source>
        <dbReference type="Proteomes" id="UP001207228"/>
    </source>
</evidence>
<dbReference type="InterPro" id="IPR036890">
    <property type="entry name" value="HATPase_C_sf"/>
</dbReference>
<dbReference type="Gene3D" id="2.40.50.140">
    <property type="entry name" value="Nucleic acid-binding proteins"/>
    <property type="match status" value="1"/>
</dbReference>